<evidence type="ECO:0000259" key="13">
    <source>
        <dbReference type="Pfam" id="PF11799"/>
    </source>
</evidence>
<dbReference type="AlphaFoldDB" id="A0A6S7KWY1"/>
<dbReference type="GO" id="GO:0005634">
    <property type="term" value="C:nucleus"/>
    <property type="evidence" value="ECO:0007669"/>
    <property type="project" value="UniProtKB-SubCell"/>
</dbReference>
<dbReference type="GO" id="GO:0070987">
    <property type="term" value="P:error-free translesion synthesis"/>
    <property type="evidence" value="ECO:0007669"/>
    <property type="project" value="TreeGrafter"/>
</dbReference>
<keyword evidence="8" id="KW-0227">DNA damage</keyword>
<dbReference type="GO" id="GO:0003887">
    <property type="term" value="F:DNA-directed DNA polymerase activity"/>
    <property type="evidence" value="ECO:0007669"/>
    <property type="project" value="InterPro"/>
</dbReference>
<evidence type="ECO:0000313" key="15">
    <source>
        <dbReference type="EMBL" id="CAB4031042.1"/>
    </source>
</evidence>
<keyword evidence="9" id="KW-0460">Magnesium</keyword>
<evidence type="ECO:0000256" key="9">
    <source>
        <dbReference type="ARBA" id="ARBA00022842"/>
    </source>
</evidence>
<dbReference type="GO" id="GO:0017125">
    <property type="term" value="F:deoxycytidyl transferase activity"/>
    <property type="evidence" value="ECO:0007669"/>
    <property type="project" value="TreeGrafter"/>
</dbReference>
<comment type="similarity">
    <text evidence="2">Belongs to the DNA polymerase type-Y family.</text>
</comment>
<dbReference type="Pfam" id="PF21999">
    <property type="entry name" value="IMS_HHH_1"/>
    <property type="match status" value="1"/>
</dbReference>
<evidence type="ECO:0000256" key="5">
    <source>
        <dbReference type="ARBA" id="ARBA00022679"/>
    </source>
</evidence>
<dbReference type="Gene3D" id="1.10.150.20">
    <property type="entry name" value="5' to 3' exonuclease, C-terminal subdomain"/>
    <property type="match status" value="1"/>
</dbReference>
<evidence type="ECO:0000256" key="8">
    <source>
        <dbReference type="ARBA" id="ARBA00022763"/>
    </source>
</evidence>
<evidence type="ECO:0000256" key="1">
    <source>
        <dbReference type="ARBA" id="ARBA00004123"/>
    </source>
</evidence>
<reference evidence="15" key="1">
    <citation type="submission" date="2020-04" db="EMBL/GenBank/DDBJ databases">
        <authorList>
            <person name="Alioto T."/>
            <person name="Alioto T."/>
            <person name="Gomez Garrido J."/>
        </authorList>
    </citation>
    <scope>NUCLEOTIDE SEQUENCE</scope>
    <source>
        <strain evidence="15">A484AB</strain>
    </source>
</reference>
<evidence type="ECO:0000256" key="7">
    <source>
        <dbReference type="ARBA" id="ARBA00022723"/>
    </source>
</evidence>
<dbReference type="Gene3D" id="3.30.1490.100">
    <property type="entry name" value="DNA polymerase, Y-family, little finger domain"/>
    <property type="match status" value="1"/>
</dbReference>
<proteinExistence type="inferred from homology"/>
<name>A0A6S7KWY1_PARCT</name>
<accession>A0A6S7KWY1</accession>
<gene>
    <name evidence="15" type="ORF">PACLA_8A039134</name>
</gene>
<dbReference type="InterPro" id="IPR043502">
    <property type="entry name" value="DNA/RNA_pol_sf"/>
</dbReference>
<dbReference type="GO" id="GO:0006281">
    <property type="term" value="P:DNA repair"/>
    <property type="evidence" value="ECO:0007669"/>
    <property type="project" value="UniProtKB-KW"/>
</dbReference>
<evidence type="ECO:0000256" key="6">
    <source>
        <dbReference type="ARBA" id="ARBA00022695"/>
    </source>
</evidence>
<feature type="domain" description="DNA polymerase IV/DNA polymerase iota-like thumb" evidence="14">
    <location>
        <begin position="65"/>
        <end position="116"/>
    </location>
</feature>
<organism evidence="15 16">
    <name type="scientific">Paramuricea clavata</name>
    <name type="common">Red gorgonian</name>
    <name type="synonym">Violescent sea-whip</name>
    <dbReference type="NCBI Taxonomy" id="317549"/>
    <lineage>
        <taxon>Eukaryota</taxon>
        <taxon>Metazoa</taxon>
        <taxon>Cnidaria</taxon>
        <taxon>Anthozoa</taxon>
        <taxon>Octocorallia</taxon>
        <taxon>Malacalcyonacea</taxon>
        <taxon>Plexauridae</taxon>
        <taxon>Paramuricea</taxon>
    </lineage>
</organism>
<dbReference type="SUPFAM" id="SSF56672">
    <property type="entry name" value="DNA/RNA polymerases"/>
    <property type="match status" value="1"/>
</dbReference>
<keyword evidence="4" id="KW-0237">DNA synthesis</keyword>
<dbReference type="GO" id="GO:0046872">
    <property type="term" value="F:metal ion binding"/>
    <property type="evidence" value="ECO:0007669"/>
    <property type="project" value="UniProtKB-KW"/>
</dbReference>
<evidence type="ECO:0000256" key="12">
    <source>
        <dbReference type="ARBA" id="ARBA00023242"/>
    </source>
</evidence>
<evidence type="ECO:0000256" key="4">
    <source>
        <dbReference type="ARBA" id="ARBA00022634"/>
    </source>
</evidence>
<keyword evidence="11" id="KW-0234">DNA repair</keyword>
<dbReference type="Pfam" id="PF11799">
    <property type="entry name" value="IMS_C"/>
    <property type="match status" value="1"/>
</dbReference>
<dbReference type="GO" id="GO:0003684">
    <property type="term" value="F:damaged DNA binding"/>
    <property type="evidence" value="ECO:0007669"/>
    <property type="project" value="InterPro"/>
</dbReference>
<dbReference type="InterPro" id="IPR036775">
    <property type="entry name" value="DNA_pol_Y-fam_lit_finger_sf"/>
</dbReference>
<feature type="domain" description="DNA polymerase Y-family little finger" evidence="13">
    <location>
        <begin position="126"/>
        <end position="246"/>
    </location>
</feature>
<evidence type="ECO:0000256" key="10">
    <source>
        <dbReference type="ARBA" id="ARBA00023125"/>
    </source>
</evidence>
<evidence type="ECO:0000256" key="11">
    <source>
        <dbReference type="ARBA" id="ARBA00023204"/>
    </source>
</evidence>
<comment type="caution">
    <text evidence="15">The sequence shown here is derived from an EMBL/GenBank/DDBJ whole genome shotgun (WGS) entry which is preliminary data.</text>
</comment>
<comment type="subcellular location">
    <subcellularLocation>
        <location evidence="1">Nucleus</location>
    </subcellularLocation>
</comment>
<keyword evidence="16" id="KW-1185">Reference proteome</keyword>
<evidence type="ECO:0000256" key="2">
    <source>
        <dbReference type="ARBA" id="ARBA00010945"/>
    </source>
</evidence>
<keyword evidence="12" id="KW-0539">Nucleus</keyword>
<evidence type="ECO:0000256" key="3">
    <source>
        <dbReference type="ARBA" id="ARBA00020399"/>
    </source>
</evidence>
<dbReference type="GO" id="GO:0042276">
    <property type="term" value="P:error-prone translesion synthesis"/>
    <property type="evidence" value="ECO:0007669"/>
    <property type="project" value="TreeGrafter"/>
</dbReference>
<evidence type="ECO:0000313" key="16">
    <source>
        <dbReference type="Proteomes" id="UP001152795"/>
    </source>
</evidence>
<keyword evidence="7" id="KW-0479">Metal-binding</keyword>
<dbReference type="EMBL" id="CACRXK020017314">
    <property type="protein sequence ID" value="CAB4031042.1"/>
    <property type="molecule type" value="Genomic_DNA"/>
</dbReference>
<dbReference type="OrthoDB" id="427711at2759"/>
<protein>
    <recommendedName>
        <fullName evidence="3">DNA repair protein REV1</fullName>
    </recommendedName>
</protein>
<dbReference type="PANTHER" id="PTHR45990">
    <property type="entry name" value="DNA REPAIR PROTEIN REV1"/>
    <property type="match status" value="1"/>
</dbReference>
<dbReference type="SUPFAM" id="SSF100879">
    <property type="entry name" value="Lesion bypass DNA polymerase (Y-family), little finger domain"/>
    <property type="match status" value="1"/>
</dbReference>
<dbReference type="InterPro" id="IPR017961">
    <property type="entry name" value="DNA_pol_Y-fam_little_finger"/>
</dbReference>
<dbReference type="Proteomes" id="UP001152795">
    <property type="component" value="Unassembled WGS sequence"/>
</dbReference>
<keyword evidence="5" id="KW-0808">Transferase</keyword>
<keyword evidence="10" id="KW-0238">DNA-binding</keyword>
<dbReference type="PANTHER" id="PTHR45990:SF1">
    <property type="entry name" value="DNA REPAIR PROTEIN REV1"/>
    <property type="match status" value="1"/>
</dbReference>
<dbReference type="FunFam" id="3.30.1490.100:FF:000001">
    <property type="entry name" value="DNA repair protein REV1"/>
    <property type="match status" value="1"/>
</dbReference>
<sequence>MSLRTNKSTGPFSIPISVLKLLKSVIATPLETVFNESILTGIVPERFKLAKVIPVFKKGKQKVADLPGVGYALNQKLMSLKVITCTDLQRVSMSVLRREFGQKTGEMLFKYCRGQDDRQLKIERERKSVSAEINYAIRFVQESEPEKFIHDLSNEVHRRLKTAGVRGKQVTFKLRVRQKDAPINPTKFMGCGRCDNISRSTNMNSFTDDASVIARECISMLKQLSVPVSDIRGMGIQIGKLSDDSRKTSTSKTLHSFMKPVKALSNETTKNSGNENLDRGTLKVCEMVGETYQQQKLDGKSSKLTAFGTSQLIGETLDEFKLILSDDEEDASCDPRDLSEAHIMSVASCSKGQESICDVRSSTRREFPSLPVFPIFSPKRTSPSSKHL</sequence>
<evidence type="ECO:0000259" key="14">
    <source>
        <dbReference type="Pfam" id="PF21999"/>
    </source>
</evidence>
<dbReference type="InterPro" id="IPR053848">
    <property type="entry name" value="IMS_HHH_1"/>
</dbReference>
<keyword evidence="6" id="KW-0548">Nucleotidyltransferase</keyword>